<sequence length="421" mass="44924">MDKLIIEGGVRLKGSVRISGSKNAALPILAATILTDEVCVIRNVPNLRDVHLMLRILRTLGAQAEFKKGVVTACSKRLKSYTAPYNLVSKMRASFCVLGPLLARFNKAKVSLPGGCIIGVRPVDLHIKGLKRLNADITVSGGYVHARSDELKGGHIYLGGEFGSSVLATANVLMAAVRAKGTTIIENAACEPEVVDLANFLNKMGAEIEGAGTPAIEIKGVKALKGVEHKVIPDRIEAGTFMTAGAITGGNIVITGIIHKHLSALIDKLEEIGVILERTDSSLRIKAGRNLKPANITTLPYPGFPTDMQAQFMSLLSIIPGVSVITEKIYPDRFMHVAELNRMGAHIQKEGPHAIIAGVKYLSGAPVMASDLRASAALVVAALAAGGKTEVSRVYHIDRGYENIEKKLEALGAKILRIKEN</sequence>
<dbReference type="Gene3D" id="3.65.10.10">
    <property type="entry name" value="Enolpyruvate transferase domain"/>
    <property type="match status" value="2"/>
</dbReference>
<keyword evidence="6 12" id="KW-0133">Cell shape</keyword>
<dbReference type="EC" id="2.5.1.7" evidence="12"/>
<dbReference type="GO" id="GO:0005737">
    <property type="term" value="C:cytoplasm"/>
    <property type="evidence" value="ECO:0007669"/>
    <property type="project" value="UniProtKB-SubCell"/>
</dbReference>
<accession>A0A2H0LWW3</accession>
<dbReference type="AlphaFoldDB" id="A0A2H0LWW3"/>
<feature type="binding site" evidence="12">
    <location>
        <position position="307"/>
    </location>
    <ligand>
        <name>UDP-N-acetyl-alpha-D-glucosamine</name>
        <dbReference type="ChEBI" id="CHEBI:57705"/>
    </ligand>
</feature>
<gene>
    <name evidence="12 14" type="primary">murA</name>
    <name evidence="14" type="ORF">COV72_06160</name>
</gene>
<dbReference type="InterPro" id="IPR005750">
    <property type="entry name" value="UDP_GlcNAc_COvinyl_MurA"/>
</dbReference>
<feature type="binding site" evidence="12">
    <location>
        <begin position="22"/>
        <end position="23"/>
    </location>
    <ligand>
        <name>phosphoenolpyruvate</name>
        <dbReference type="ChEBI" id="CHEBI:58702"/>
    </ligand>
</feature>
<dbReference type="InterPro" id="IPR001986">
    <property type="entry name" value="Enolpyruvate_Tfrase_dom"/>
</dbReference>
<comment type="subcellular location">
    <subcellularLocation>
        <location evidence="1 12">Cytoplasm</location>
    </subcellularLocation>
</comment>
<dbReference type="NCBIfam" id="TIGR01072">
    <property type="entry name" value="murA"/>
    <property type="match status" value="1"/>
</dbReference>
<dbReference type="InterPro" id="IPR036968">
    <property type="entry name" value="Enolpyruvate_Tfrase_sf"/>
</dbReference>
<evidence type="ECO:0000256" key="2">
    <source>
        <dbReference type="ARBA" id="ARBA00004752"/>
    </source>
</evidence>
<proteinExistence type="inferred from homology"/>
<evidence type="ECO:0000256" key="5">
    <source>
        <dbReference type="ARBA" id="ARBA00022679"/>
    </source>
</evidence>
<evidence type="ECO:0000256" key="1">
    <source>
        <dbReference type="ARBA" id="ARBA00004496"/>
    </source>
</evidence>
<dbReference type="PANTHER" id="PTHR43783">
    <property type="entry name" value="UDP-N-ACETYLGLUCOSAMINE 1-CARBOXYVINYLTRANSFERASE"/>
    <property type="match status" value="1"/>
</dbReference>
<feature type="active site" description="Proton donor" evidence="12">
    <location>
        <position position="116"/>
    </location>
</feature>
<comment type="function">
    <text evidence="12">Cell wall formation. Adds enolpyruvyl to UDP-N-acetylglucosamine.</text>
</comment>
<evidence type="ECO:0000256" key="8">
    <source>
        <dbReference type="ARBA" id="ARBA00023306"/>
    </source>
</evidence>
<feature type="binding site" evidence="12">
    <location>
        <begin position="121"/>
        <end position="125"/>
    </location>
    <ligand>
        <name>UDP-N-acetyl-alpha-D-glucosamine</name>
        <dbReference type="ChEBI" id="CHEBI:57705"/>
    </ligand>
</feature>
<dbReference type="InterPro" id="IPR013792">
    <property type="entry name" value="RNA3'P_cycl/enolpyr_Trfase_a/b"/>
</dbReference>
<evidence type="ECO:0000256" key="7">
    <source>
        <dbReference type="ARBA" id="ARBA00022984"/>
    </source>
</evidence>
<feature type="binding site" evidence="12">
    <location>
        <position position="329"/>
    </location>
    <ligand>
        <name>UDP-N-acetyl-alpha-D-glucosamine</name>
        <dbReference type="ChEBI" id="CHEBI:57705"/>
    </ligand>
</feature>
<protein>
    <recommendedName>
        <fullName evidence="12">UDP-N-acetylglucosamine 1-carboxyvinyltransferase</fullName>
        <ecNumber evidence="12">2.5.1.7</ecNumber>
    </recommendedName>
    <alternativeName>
        <fullName evidence="12">Enoylpyruvate transferase</fullName>
    </alternativeName>
    <alternativeName>
        <fullName evidence="12">UDP-N-acetylglucosamine enolpyruvyl transferase</fullName>
        <shortName evidence="12">EPT</shortName>
    </alternativeName>
</protein>
<evidence type="ECO:0000256" key="12">
    <source>
        <dbReference type="HAMAP-Rule" id="MF_00111"/>
    </source>
</evidence>
<evidence type="ECO:0000256" key="6">
    <source>
        <dbReference type="ARBA" id="ARBA00022960"/>
    </source>
</evidence>
<dbReference type="GO" id="GO:0071555">
    <property type="term" value="P:cell wall organization"/>
    <property type="evidence" value="ECO:0007669"/>
    <property type="project" value="UniProtKB-KW"/>
</dbReference>
<name>A0A2H0LWW3_9BACT</name>
<dbReference type="UniPathway" id="UPA00219"/>
<dbReference type="GO" id="GO:0051301">
    <property type="term" value="P:cell division"/>
    <property type="evidence" value="ECO:0007669"/>
    <property type="project" value="UniProtKB-KW"/>
</dbReference>
<evidence type="ECO:0000256" key="3">
    <source>
        <dbReference type="ARBA" id="ARBA00022490"/>
    </source>
</evidence>
<keyword evidence="8 12" id="KW-0131">Cell cycle</keyword>
<keyword evidence="4 12" id="KW-0132">Cell division</keyword>
<evidence type="ECO:0000256" key="10">
    <source>
        <dbReference type="ARBA" id="ARBA00038367"/>
    </source>
</evidence>
<feature type="domain" description="Enolpyruvate transferase" evidence="13">
    <location>
        <begin position="7"/>
        <end position="408"/>
    </location>
</feature>
<evidence type="ECO:0000256" key="9">
    <source>
        <dbReference type="ARBA" id="ARBA00023316"/>
    </source>
</evidence>
<keyword evidence="3 12" id="KW-0963">Cytoplasm</keyword>
<evidence type="ECO:0000313" key="14">
    <source>
        <dbReference type="EMBL" id="PIQ88857.1"/>
    </source>
</evidence>
<evidence type="ECO:0000313" key="15">
    <source>
        <dbReference type="Proteomes" id="UP000229641"/>
    </source>
</evidence>
<comment type="catalytic activity">
    <reaction evidence="11 12">
        <text>phosphoenolpyruvate + UDP-N-acetyl-alpha-D-glucosamine = UDP-N-acetyl-3-O-(1-carboxyvinyl)-alpha-D-glucosamine + phosphate</text>
        <dbReference type="Rhea" id="RHEA:18681"/>
        <dbReference type="ChEBI" id="CHEBI:43474"/>
        <dbReference type="ChEBI" id="CHEBI:57705"/>
        <dbReference type="ChEBI" id="CHEBI:58702"/>
        <dbReference type="ChEBI" id="CHEBI:68483"/>
        <dbReference type="EC" id="2.5.1.7"/>
    </reaction>
</comment>
<dbReference type="FunFam" id="3.65.10.10:FF:000001">
    <property type="entry name" value="UDP-N-acetylglucosamine 1-carboxyvinyltransferase"/>
    <property type="match status" value="1"/>
</dbReference>
<comment type="similarity">
    <text evidence="10 12">Belongs to the EPSP synthase family. MurA subfamily.</text>
</comment>
<feature type="binding site" evidence="12">
    <location>
        <position position="92"/>
    </location>
    <ligand>
        <name>UDP-N-acetyl-alpha-D-glucosamine</name>
        <dbReference type="ChEBI" id="CHEBI:57705"/>
    </ligand>
</feature>
<comment type="pathway">
    <text evidence="2 12">Cell wall biogenesis; peptidoglycan biosynthesis.</text>
</comment>
<dbReference type="PANTHER" id="PTHR43783:SF1">
    <property type="entry name" value="UDP-N-ACETYLGLUCOSAMINE 1-CARBOXYVINYLTRANSFERASE"/>
    <property type="match status" value="1"/>
</dbReference>
<dbReference type="GO" id="GO:0019277">
    <property type="term" value="P:UDP-N-acetylgalactosamine biosynthetic process"/>
    <property type="evidence" value="ECO:0007669"/>
    <property type="project" value="InterPro"/>
</dbReference>
<evidence type="ECO:0000256" key="11">
    <source>
        <dbReference type="ARBA" id="ARBA00047527"/>
    </source>
</evidence>
<keyword evidence="9 12" id="KW-0961">Cell wall biogenesis/degradation</keyword>
<evidence type="ECO:0000256" key="4">
    <source>
        <dbReference type="ARBA" id="ARBA00022618"/>
    </source>
</evidence>
<dbReference type="Proteomes" id="UP000229641">
    <property type="component" value="Unassembled WGS sequence"/>
</dbReference>
<dbReference type="GO" id="GO:0009252">
    <property type="term" value="P:peptidoglycan biosynthetic process"/>
    <property type="evidence" value="ECO:0007669"/>
    <property type="project" value="UniProtKB-UniRule"/>
</dbReference>
<dbReference type="SUPFAM" id="SSF55205">
    <property type="entry name" value="EPT/RTPC-like"/>
    <property type="match status" value="1"/>
</dbReference>
<dbReference type="HAMAP" id="MF_00111">
    <property type="entry name" value="MurA"/>
    <property type="match status" value="1"/>
</dbReference>
<reference evidence="14 15" key="1">
    <citation type="submission" date="2017-09" db="EMBL/GenBank/DDBJ databases">
        <title>Depth-based differentiation of microbial function through sediment-hosted aquifers and enrichment of novel symbionts in the deep terrestrial subsurface.</title>
        <authorList>
            <person name="Probst A.J."/>
            <person name="Ladd B."/>
            <person name="Jarett J.K."/>
            <person name="Geller-Mcgrath D.E."/>
            <person name="Sieber C.M."/>
            <person name="Emerson J.B."/>
            <person name="Anantharaman K."/>
            <person name="Thomas B.C."/>
            <person name="Malmstrom R."/>
            <person name="Stieglmeier M."/>
            <person name="Klingl A."/>
            <person name="Woyke T."/>
            <person name="Ryan C.M."/>
            <person name="Banfield J.F."/>
        </authorList>
    </citation>
    <scope>NUCLEOTIDE SEQUENCE [LARGE SCALE GENOMIC DNA]</scope>
    <source>
        <strain evidence="14">CG11_big_fil_rev_8_21_14_0_20_42_13</strain>
    </source>
</reference>
<keyword evidence="5 12" id="KW-0808">Transferase</keyword>
<keyword evidence="12" id="KW-0670">Pyruvate</keyword>
<organism evidence="14 15">
    <name type="scientific">Candidatus Ghiorseimicrobium undicola</name>
    <dbReference type="NCBI Taxonomy" id="1974746"/>
    <lineage>
        <taxon>Bacteria</taxon>
        <taxon>Pseudomonadati</taxon>
        <taxon>Candidatus Omnitrophota</taxon>
        <taxon>Candidatus Ghiorseimicrobium</taxon>
    </lineage>
</organism>
<keyword evidence="7 12" id="KW-0573">Peptidoglycan synthesis</keyword>
<dbReference type="GO" id="GO:0008760">
    <property type="term" value="F:UDP-N-acetylglucosamine 1-carboxyvinyltransferase activity"/>
    <property type="evidence" value="ECO:0007669"/>
    <property type="project" value="UniProtKB-UniRule"/>
</dbReference>
<dbReference type="CDD" id="cd01555">
    <property type="entry name" value="UdpNAET"/>
    <property type="match status" value="1"/>
</dbReference>
<dbReference type="InterPro" id="IPR050068">
    <property type="entry name" value="MurA_subfamily"/>
</dbReference>
<comment type="caution">
    <text evidence="12">Lacks conserved residue(s) required for the propagation of feature annotation.</text>
</comment>
<dbReference type="GO" id="GO:0008360">
    <property type="term" value="P:regulation of cell shape"/>
    <property type="evidence" value="ECO:0007669"/>
    <property type="project" value="UniProtKB-KW"/>
</dbReference>
<feature type="modified residue" description="2-(S-cysteinyl)pyruvic acid O-phosphothioketal" evidence="12">
    <location>
        <position position="116"/>
    </location>
</feature>
<evidence type="ECO:0000259" key="13">
    <source>
        <dbReference type="Pfam" id="PF00275"/>
    </source>
</evidence>
<dbReference type="Pfam" id="PF00275">
    <property type="entry name" value="EPSP_synthase"/>
    <property type="match status" value="1"/>
</dbReference>
<comment type="caution">
    <text evidence="14">The sequence shown here is derived from an EMBL/GenBank/DDBJ whole genome shotgun (WGS) entry which is preliminary data.</text>
</comment>
<dbReference type="NCBIfam" id="NF006873">
    <property type="entry name" value="PRK09369.1"/>
    <property type="match status" value="1"/>
</dbReference>
<dbReference type="EMBL" id="PCWA01000084">
    <property type="protein sequence ID" value="PIQ88857.1"/>
    <property type="molecule type" value="Genomic_DNA"/>
</dbReference>